<evidence type="ECO:0000313" key="2">
    <source>
        <dbReference type="Proteomes" id="UP000310121"/>
    </source>
</evidence>
<name>A0A4S9TMJ9_AURPU</name>
<organism evidence="1 2">
    <name type="scientific">Aureobasidium pullulans</name>
    <name type="common">Black yeast</name>
    <name type="synonym">Pullularia pullulans</name>
    <dbReference type="NCBI Taxonomy" id="5580"/>
    <lineage>
        <taxon>Eukaryota</taxon>
        <taxon>Fungi</taxon>
        <taxon>Dikarya</taxon>
        <taxon>Ascomycota</taxon>
        <taxon>Pezizomycotina</taxon>
        <taxon>Dothideomycetes</taxon>
        <taxon>Dothideomycetidae</taxon>
        <taxon>Dothideales</taxon>
        <taxon>Saccotheciaceae</taxon>
        <taxon>Aureobasidium</taxon>
    </lineage>
</organism>
<sequence length="119" mass="12713">MRLNSPNLNKSLQNSDHATPSLNMKLCNTAIATLLVFSPSVLSSVCPAPQCDTSTGYLCGVCDPNDPQICTVGGTQHTCQKSVDGNGGGCYYHTATGDSIGYEASYTQVWVLYRHSTFD</sequence>
<dbReference type="Proteomes" id="UP000310121">
    <property type="component" value="Unassembled WGS sequence"/>
</dbReference>
<evidence type="ECO:0000313" key="1">
    <source>
        <dbReference type="EMBL" id="THZ26312.1"/>
    </source>
</evidence>
<dbReference type="AlphaFoldDB" id="A0A4S9TMJ9"/>
<protein>
    <submittedName>
        <fullName evidence="1">Uncharacterized protein</fullName>
    </submittedName>
</protein>
<dbReference type="EMBL" id="QZBN01001384">
    <property type="protein sequence ID" value="THZ26312.1"/>
    <property type="molecule type" value="Genomic_DNA"/>
</dbReference>
<gene>
    <name evidence="1" type="ORF">D6C90_09084</name>
</gene>
<comment type="caution">
    <text evidence="1">The sequence shown here is derived from an EMBL/GenBank/DDBJ whole genome shotgun (WGS) entry which is preliminary data.</text>
</comment>
<accession>A0A4S9TMJ9</accession>
<proteinExistence type="predicted"/>
<reference evidence="1 2" key="1">
    <citation type="submission" date="2018-10" db="EMBL/GenBank/DDBJ databases">
        <title>Fifty Aureobasidium pullulans genomes reveal a recombining polyextremotolerant generalist.</title>
        <authorList>
            <person name="Gostincar C."/>
            <person name="Turk M."/>
            <person name="Zajc J."/>
            <person name="Gunde-Cimerman N."/>
        </authorList>
    </citation>
    <scope>NUCLEOTIDE SEQUENCE [LARGE SCALE GENOMIC DNA]</scope>
    <source>
        <strain evidence="1 2">EXF-3844</strain>
    </source>
</reference>